<proteinExistence type="predicted"/>
<protein>
    <submittedName>
        <fullName evidence="2">Uncharacterized protein</fullName>
    </submittedName>
</protein>
<accession>A0AC34G2R6</accession>
<dbReference type="WBParaSite" id="ES5_v2.g23940.t1">
    <property type="protein sequence ID" value="ES5_v2.g23940.t1"/>
    <property type="gene ID" value="ES5_v2.g23940"/>
</dbReference>
<dbReference type="Proteomes" id="UP000887579">
    <property type="component" value="Unplaced"/>
</dbReference>
<reference evidence="2" key="1">
    <citation type="submission" date="2022-11" db="UniProtKB">
        <authorList>
            <consortium name="WormBaseParasite"/>
        </authorList>
    </citation>
    <scope>IDENTIFICATION</scope>
</reference>
<evidence type="ECO:0000313" key="2">
    <source>
        <dbReference type="WBParaSite" id="ES5_v2.g23940.t1"/>
    </source>
</evidence>
<sequence length="72" mass="7787">MDEFVVDEFVVVELVDVANEEDEDEKILSSLYMPQAAPTIQLFLLAVLLPAVAADADVDAPDPVEEGLNGKI</sequence>
<evidence type="ECO:0000313" key="1">
    <source>
        <dbReference type="Proteomes" id="UP000887579"/>
    </source>
</evidence>
<organism evidence="1 2">
    <name type="scientific">Panagrolaimus sp. ES5</name>
    <dbReference type="NCBI Taxonomy" id="591445"/>
    <lineage>
        <taxon>Eukaryota</taxon>
        <taxon>Metazoa</taxon>
        <taxon>Ecdysozoa</taxon>
        <taxon>Nematoda</taxon>
        <taxon>Chromadorea</taxon>
        <taxon>Rhabditida</taxon>
        <taxon>Tylenchina</taxon>
        <taxon>Panagrolaimomorpha</taxon>
        <taxon>Panagrolaimoidea</taxon>
        <taxon>Panagrolaimidae</taxon>
        <taxon>Panagrolaimus</taxon>
    </lineage>
</organism>
<name>A0AC34G2R6_9BILA</name>